<dbReference type="GO" id="GO:0004830">
    <property type="term" value="F:tryptophan-tRNA ligase activity"/>
    <property type="evidence" value="ECO:0007669"/>
    <property type="project" value="UniProtKB-UniRule"/>
</dbReference>
<keyword evidence="3 10" id="KW-0436">Ligase</keyword>
<dbReference type="EMBL" id="MEYI01000018">
    <property type="protein sequence ID" value="OGD24023.1"/>
    <property type="molecule type" value="Genomic_DNA"/>
</dbReference>
<dbReference type="PRINTS" id="PR01039">
    <property type="entry name" value="TRNASYNTHTRP"/>
</dbReference>
<dbReference type="InterPro" id="IPR050203">
    <property type="entry name" value="Trp-tRNA_synthetase"/>
</dbReference>
<dbReference type="InterPro" id="IPR002305">
    <property type="entry name" value="aa-tRNA-synth_Ic"/>
</dbReference>
<sequence>MAKKRILTGDRPTGPLHLGHLVGSLQNRVALQNEGNEVFIIISDFQYLTDRLETTDIEQNTTALLLDYLAWGIDPKKSTIFIQSHVPALAELFVYFSMLVSVSRAQQNPTVKEEVRATAKGKMSLGMLSFPVSQAADILAFDADLVPVGEDQLPHVEQTREIARTFNNLYGETFREPKALLSKMPRLMGLDAKQKMSKSRGNAVFLSDSKDVVLKKIQSAVTDSGKDIVYDLEKKPAVSNLLMMYHLFSGKEIADIEKMYEGKGYAEFKSDLAETVNAYLDPIRARRAELAKDTAYLSSVLTEGTERAVEVSEKVLRRARTAMRYDYPSLFH</sequence>
<dbReference type="GO" id="GO:0006436">
    <property type="term" value="P:tryptophanyl-tRNA aminoacylation"/>
    <property type="evidence" value="ECO:0007669"/>
    <property type="project" value="UniProtKB-UniRule"/>
</dbReference>
<comment type="similarity">
    <text evidence="1 10">Belongs to the class-I aminoacyl-tRNA synthetase family.</text>
</comment>
<keyword evidence="6 10" id="KW-0648">Protein biosynthesis</keyword>
<dbReference type="EC" id="6.1.1.2" evidence="2 9"/>
<evidence type="ECO:0000256" key="5">
    <source>
        <dbReference type="ARBA" id="ARBA00022840"/>
    </source>
</evidence>
<keyword evidence="7 10" id="KW-0030">Aminoacyl-tRNA synthetase</keyword>
<dbReference type="Proteomes" id="UP000176639">
    <property type="component" value="Unassembled WGS sequence"/>
</dbReference>
<evidence type="ECO:0000256" key="7">
    <source>
        <dbReference type="ARBA" id="ARBA00023146"/>
    </source>
</evidence>
<dbReference type="FunFam" id="1.10.240.10:FF:000005">
    <property type="entry name" value="Tryptophan--tRNA ligase"/>
    <property type="match status" value="1"/>
</dbReference>
<dbReference type="InterPro" id="IPR014729">
    <property type="entry name" value="Rossmann-like_a/b/a_fold"/>
</dbReference>
<name>A0A1F5B064_9BACT</name>
<protein>
    <recommendedName>
        <fullName evidence="2 9">Tryptophan--tRNA ligase</fullName>
        <ecNumber evidence="2 9">6.1.1.2</ecNumber>
    </recommendedName>
</protein>
<evidence type="ECO:0000256" key="10">
    <source>
        <dbReference type="RuleBase" id="RU363036"/>
    </source>
</evidence>
<evidence type="ECO:0000256" key="8">
    <source>
        <dbReference type="ARBA" id="ARBA00049929"/>
    </source>
</evidence>
<keyword evidence="5 10" id="KW-0067">ATP-binding</keyword>
<evidence type="ECO:0000256" key="2">
    <source>
        <dbReference type="ARBA" id="ARBA00013161"/>
    </source>
</evidence>
<reference evidence="11 12" key="1">
    <citation type="journal article" date="2016" name="Nat. Commun.">
        <title>Thousands of microbial genomes shed light on interconnected biogeochemical processes in an aquifer system.</title>
        <authorList>
            <person name="Anantharaman K."/>
            <person name="Brown C.T."/>
            <person name="Hug L.A."/>
            <person name="Sharon I."/>
            <person name="Castelle C.J."/>
            <person name="Probst A.J."/>
            <person name="Thomas B.C."/>
            <person name="Singh A."/>
            <person name="Wilkins M.J."/>
            <person name="Karaoz U."/>
            <person name="Brodie E.L."/>
            <person name="Williams K.H."/>
            <person name="Hubbard S.S."/>
            <person name="Banfield J.F."/>
        </authorList>
    </citation>
    <scope>NUCLEOTIDE SEQUENCE [LARGE SCALE GENOMIC DNA]</scope>
</reference>
<dbReference type="PANTHER" id="PTHR43766:SF1">
    <property type="entry name" value="TRYPTOPHAN--TRNA LIGASE, MITOCHONDRIAL"/>
    <property type="match status" value="1"/>
</dbReference>
<evidence type="ECO:0000256" key="6">
    <source>
        <dbReference type="ARBA" id="ARBA00022917"/>
    </source>
</evidence>
<dbReference type="AlphaFoldDB" id="A0A1F5B064"/>
<dbReference type="PANTHER" id="PTHR43766">
    <property type="entry name" value="TRYPTOPHAN--TRNA LIGASE, MITOCHONDRIAL"/>
    <property type="match status" value="1"/>
</dbReference>
<evidence type="ECO:0000313" key="12">
    <source>
        <dbReference type="Proteomes" id="UP000176639"/>
    </source>
</evidence>
<dbReference type="NCBIfam" id="TIGR00233">
    <property type="entry name" value="trpS"/>
    <property type="match status" value="1"/>
</dbReference>
<dbReference type="Gene3D" id="3.40.50.620">
    <property type="entry name" value="HUPs"/>
    <property type="match status" value="1"/>
</dbReference>
<evidence type="ECO:0000256" key="3">
    <source>
        <dbReference type="ARBA" id="ARBA00022598"/>
    </source>
</evidence>
<gene>
    <name evidence="11" type="ORF">A2Z10_00095</name>
</gene>
<comment type="caution">
    <text evidence="11">The sequence shown here is derived from an EMBL/GenBank/DDBJ whole genome shotgun (WGS) entry which is preliminary data.</text>
</comment>
<evidence type="ECO:0000256" key="1">
    <source>
        <dbReference type="ARBA" id="ARBA00005594"/>
    </source>
</evidence>
<dbReference type="SUPFAM" id="SSF52374">
    <property type="entry name" value="Nucleotidylyl transferase"/>
    <property type="match status" value="1"/>
</dbReference>
<dbReference type="Pfam" id="PF00579">
    <property type="entry name" value="tRNA-synt_1b"/>
    <property type="match status" value="1"/>
</dbReference>
<evidence type="ECO:0000313" key="11">
    <source>
        <dbReference type="EMBL" id="OGD24023.1"/>
    </source>
</evidence>
<organism evidence="11 12">
    <name type="scientific">Candidatus Azambacteria bacterium RBG_16_47_10</name>
    <dbReference type="NCBI Taxonomy" id="1797292"/>
    <lineage>
        <taxon>Bacteria</taxon>
        <taxon>Candidatus Azamiibacteriota</taxon>
    </lineage>
</organism>
<accession>A0A1F5B064</accession>
<comment type="catalytic activity">
    <reaction evidence="8">
        <text>tRNA(Trp) + L-tryptophan + ATP = L-tryptophyl-tRNA(Trp) + AMP + diphosphate + H(+)</text>
        <dbReference type="Rhea" id="RHEA:24080"/>
        <dbReference type="Rhea" id="RHEA-COMP:9671"/>
        <dbReference type="Rhea" id="RHEA-COMP:9705"/>
        <dbReference type="ChEBI" id="CHEBI:15378"/>
        <dbReference type="ChEBI" id="CHEBI:30616"/>
        <dbReference type="ChEBI" id="CHEBI:33019"/>
        <dbReference type="ChEBI" id="CHEBI:57912"/>
        <dbReference type="ChEBI" id="CHEBI:78442"/>
        <dbReference type="ChEBI" id="CHEBI:78535"/>
        <dbReference type="ChEBI" id="CHEBI:456215"/>
        <dbReference type="EC" id="6.1.1.2"/>
    </reaction>
</comment>
<dbReference type="Gene3D" id="1.10.240.10">
    <property type="entry name" value="Tyrosyl-Transfer RNA Synthetase"/>
    <property type="match status" value="1"/>
</dbReference>
<dbReference type="CDD" id="cd00806">
    <property type="entry name" value="TrpRS_core"/>
    <property type="match status" value="1"/>
</dbReference>
<keyword evidence="4 10" id="KW-0547">Nucleotide-binding</keyword>
<dbReference type="GO" id="GO:0005524">
    <property type="term" value="F:ATP binding"/>
    <property type="evidence" value="ECO:0007669"/>
    <property type="project" value="UniProtKB-KW"/>
</dbReference>
<dbReference type="GO" id="GO:0005829">
    <property type="term" value="C:cytosol"/>
    <property type="evidence" value="ECO:0007669"/>
    <property type="project" value="TreeGrafter"/>
</dbReference>
<evidence type="ECO:0000256" key="4">
    <source>
        <dbReference type="ARBA" id="ARBA00022741"/>
    </source>
</evidence>
<dbReference type="InterPro" id="IPR001412">
    <property type="entry name" value="aa-tRNA-synth_I_CS"/>
</dbReference>
<dbReference type="InterPro" id="IPR002306">
    <property type="entry name" value="Trp-tRNA-ligase"/>
</dbReference>
<dbReference type="PROSITE" id="PS00178">
    <property type="entry name" value="AA_TRNA_LIGASE_I"/>
    <property type="match status" value="1"/>
</dbReference>
<proteinExistence type="inferred from homology"/>
<evidence type="ECO:0000256" key="9">
    <source>
        <dbReference type="NCBIfam" id="TIGR00233"/>
    </source>
</evidence>